<protein>
    <recommendedName>
        <fullName evidence="3">Ig-like domain-containing protein</fullName>
    </recommendedName>
</protein>
<dbReference type="Proteomes" id="UP000230423">
    <property type="component" value="Unassembled WGS sequence"/>
</dbReference>
<evidence type="ECO:0008006" key="3">
    <source>
        <dbReference type="Google" id="ProtNLM"/>
    </source>
</evidence>
<feature type="non-terminal residue" evidence="1">
    <location>
        <position position="104"/>
    </location>
</feature>
<dbReference type="OrthoDB" id="10055367at2759"/>
<dbReference type="EMBL" id="KZ380566">
    <property type="protein sequence ID" value="PIO56213.1"/>
    <property type="molecule type" value="Genomic_DNA"/>
</dbReference>
<sequence>MSSRLLPRSNHSCLLTQQLFVARPYLLALDSYPNSGAKNGEHFEWALLRGGNIVRKLGNEATLHVKGADPSNDYGVYRCNVEDDNGVVIGSAYTAVSVGYSGQS</sequence>
<evidence type="ECO:0000313" key="2">
    <source>
        <dbReference type="Proteomes" id="UP000230423"/>
    </source>
</evidence>
<gene>
    <name evidence="1" type="ORF">TELCIR_22392</name>
</gene>
<reference evidence="1 2" key="1">
    <citation type="submission" date="2015-09" db="EMBL/GenBank/DDBJ databases">
        <title>Draft genome of the parasitic nematode Teladorsagia circumcincta isolate WARC Sus (inbred).</title>
        <authorList>
            <person name="Mitreva M."/>
        </authorList>
    </citation>
    <scope>NUCLEOTIDE SEQUENCE [LARGE SCALE GENOMIC DNA]</scope>
    <source>
        <strain evidence="1 2">S</strain>
    </source>
</reference>
<accession>A0A2G9TE20</accession>
<dbReference type="AlphaFoldDB" id="A0A2G9TE20"/>
<keyword evidence="2" id="KW-1185">Reference proteome</keyword>
<organism evidence="1 2">
    <name type="scientific">Teladorsagia circumcincta</name>
    <name type="common">Brown stomach worm</name>
    <name type="synonym">Ostertagia circumcincta</name>
    <dbReference type="NCBI Taxonomy" id="45464"/>
    <lineage>
        <taxon>Eukaryota</taxon>
        <taxon>Metazoa</taxon>
        <taxon>Ecdysozoa</taxon>
        <taxon>Nematoda</taxon>
        <taxon>Chromadorea</taxon>
        <taxon>Rhabditida</taxon>
        <taxon>Rhabditina</taxon>
        <taxon>Rhabditomorpha</taxon>
        <taxon>Strongyloidea</taxon>
        <taxon>Trichostrongylidae</taxon>
        <taxon>Teladorsagia</taxon>
    </lineage>
</organism>
<name>A0A2G9TE20_TELCI</name>
<evidence type="ECO:0000313" key="1">
    <source>
        <dbReference type="EMBL" id="PIO56213.1"/>
    </source>
</evidence>
<proteinExistence type="predicted"/>